<dbReference type="GO" id="GO:0016887">
    <property type="term" value="F:ATP hydrolysis activity"/>
    <property type="evidence" value="ECO:0007669"/>
    <property type="project" value="InterPro"/>
</dbReference>
<evidence type="ECO:0000256" key="7">
    <source>
        <dbReference type="ARBA" id="ARBA00022967"/>
    </source>
</evidence>
<evidence type="ECO:0000313" key="11">
    <source>
        <dbReference type="Proteomes" id="UP000255326"/>
    </source>
</evidence>
<dbReference type="PROSITE" id="PS00211">
    <property type="entry name" value="ABC_TRANSPORTER_1"/>
    <property type="match status" value="1"/>
</dbReference>
<dbReference type="GO" id="GO:0042626">
    <property type="term" value="F:ATPase-coupled transmembrane transporter activity"/>
    <property type="evidence" value="ECO:0007669"/>
    <property type="project" value="TreeGrafter"/>
</dbReference>
<dbReference type="PROSITE" id="PS50893">
    <property type="entry name" value="ABC_TRANSPORTER_2"/>
    <property type="match status" value="2"/>
</dbReference>
<gene>
    <name evidence="10" type="ORF">DFR59_11468</name>
</gene>
<evidence type="ECO:0000256" key="2">
    <source>
        <dbReference type="ARBA" id="ARBA00005417"/>
    </source>
</evidence>
<reference evidence="10 11" key="1">
    <citation type="submission" date="2018-07" db="EMBL/GenBank/DDBJ databases">
        <title>Genomic Encyclopedia of Type Strains, Phase IV (KMG-IV): sequencing the most valuable type-strain genomes for metagenomic binning, comparative biology and taxonomic classification.</title>
        <authorList>
            <person name="Goeker M."/>
        </authorList>
    </citation>
    <scope>NUCLEOTIDE SEQUENCE [LARGE SCALE GENOMIC DNA]</scope>
    <source>
        <strain evidence="10 11">DSM 25281</strain>
    </source>
</reference>
<accession>A0A370G9M7</accession>
<dbReference type="PANTHER" id="PTHR43553">
    <property type="entry name" value="HEAVY METAL TRANSPORTER"/>
    <property type="match status" value="1"/>
</dbReference>
<evidence type="ECO:0000256" key="4">
    <source>
        <dbReference type="ARBA" id="ARBA00022475"/>
    </source>
</evidence>
<comment type="subcellular location">
    <subcellularLocation>
        <location evidence="1">Cell membrane</location>
        <topology evidence="1">Peripheral membrane protein</topology>
    </subcellularLocation>
</comment>
<evidence type="ECO:0000256" key="5">
    <source>
        <dbReference type="ARBA" id="ARBA00022741"/>
    </source>
</evidence>
<dbReference type="InterPro" id="IPR050095">
    <property type="entry name" value="ECF_ABC_transporter_ATP-bd"/>
</dbReference>
<organism evidence="10 11">
    <name type="scientific">Falsibacillus pallidus</name>
    <dbReference type="NCBI Taxonomy" id="493781"/>
    <lineage>
        <taxon>Bacteria</taxon>
        <taxon>Bacillati</taxon>
        <taxon>Bacillota</taxon>
        <taxon>Bacilli</taxon>
        <taxon>Bacillales</taxon>
        <taxon>Bacillaceae</taxon>
        <taxon>Falsibacillus</taxon>
    </lineage>
</organism>
<evidence type="ECO:0000256" key="8">
    <source>
        <dbReference type="ARBA" id="ARBA00023136"/>
    </source>
</evidence>
<dbReference type="AlphaFoldDB" id="A0A370G9M7"/>
<keyword evidence="11" id="KW-1185">Reference proteome</keyword>
<sequence length="485" mass="54780">MSTICKVENLRLKYPGNEGLVFKDFTLPINQGEKVLLIGPSGCGKSTLLQVMAGIIPHSYEIPMKAETIQTPESWGYIFQDPDSQFCMPYADEELAFVLENLNVQPETMQQRIHELLNSVGLSLNDIHHEINSMSGGMKQRLAIASALALEPEVLFLDEPTAMLDQQGTEDIWKTIHNAAVGKTMVIVEHRLEHVWDLVDRVIMLSDDGTIAAEGPPHSLLLDHKETMMEQGIWYPGAWSDYLSEKEKSSHLPANKEVISLNEFRGFYGKEERISIPHASVMKGDWISIIGKNGAGKSTLLHSLMKLIPTKGKYMINGKAAGKTDDLTQDITFVFQNPEHQFVSHTVYDEIAYTLRVRGEAEEEVKERVEEMLDMFHLNGCRSQHPYQLSMGQKRRLSVAAAIVSQPGIVLLDEPTFGQDAKNTFAILEMMEHWRRQGTTIMMITHEPEIIENYSTKVWEIKDGELVKEDVHLNLIDPSEVIYHA</sequence>
<comment type="similarity">
    <text evidence="2">Belongs to the ABC transporter superfamily.</text>
</comment>
<dbReference type="CDD" id="cd03225">
    <property type="entry name" value="ABC_cobalt_CbiO_domain1"/>
    <property type="match status" value="2"/>
</dbReference>
<feature type="domain" description="ABC transporter" evidence="9">
    <location>
        <begin position="5"/>
        <end position="233"/>
    </location>
</feature>
<name>A0A370G9M7_9BACI</name>
<dbReference type="InterPro" id="IPR003439">
    <property type="entry name" value="ABC_transporter-like_ATP-bd"/>
</dbReference>
<keyword evidence="3" id="KW-0813">Transport</keyword>
<evidence type="ECO:0000256" key="3">
    <source>
        <dbReference type="ARBA" id="ARBA00022448"/>
    </source>
</evidence>
<dbReference type="InterPro" id="IPR015856">
    <property type="entry name" value="ABC_transpr_CbiO/EcfA_su"/>
</dbReference>
<evidence type="ECO:0000256" key="6">
    <source>
        <dbReference type="ARBA" id="ARBA00022840"/>
    </source>
</evidence>
<dbReference type="SUPFAM" id="SSF52540">
    <property type="entry name" value="P-loop containing nucleoside triphosphate hydrolases"/>
    <property type="match status" value="2"/>
</dbReference>
<evidence type="ECO:0000256" key="1">
    <source>
        <dbReference type="ARBA" id="ARBA00004202"/>
    </source>
</evidence>
<dbReference type="Pfam" id="PF00005">
    <property type="entry name" value="ABC_tran"/>
    <property type="match status" value="2"/>
</dbReference>
<dbReference type="InterPro" id="IPR027417">
    <property type="entry name" value="P-loop_NTPase"/>
</dbReference>
<dbReference type="InterPro" id="IPR017871">
    <property type="entry name" value="ABC_transporter-like_CS"/>
</dbReference>
<dbReference type="InterPro" id="IPR003593">
    <property type="entry name" value="AAA+_ATPase"/>
</dbReference>
<feature type="domain" description="ABC transporter" evidence="9">
    <location>
        <begin position="259"/>
        <end position="485"/>
    </location>
</feature>
<evidence type="ECO:0000259" key="9">
    <source>
        <dbReference type="PROSITE" id="PS50893"/>
    </source>
</evidence>
<keyword evidence="8" id="KW-0472">Membrane</keyword>
<dbReference type="Gene3D" id="3.40.50.300">
    <property type="entry name" value="P-loop containing nucleotide triphosphate hydrolases"/>
    <property type="match status" value="2"/>
</dbReference>
<keyword evidence="4" id="KW-1003">Cell membrane</keyword>
<dbReference type="PANTHER" id="PTHR43553:SF24">
    <property type="entry name" value="ENERGY-COUPLING FACTOR TRANSPORTER ATP-BINDING PROTEIN ECFA1"/>
    <property type="match status" value="1"/>
</dbReference>
<dbReference type="GO" id="GO:0005524">
    <property type="term" value="F:ATP binding"/>
    <property type="evidence" value="ECO:0007669"/>
    <property type="project" value="UniProtKB-KW"/>
</dbReference>
<protein>
    <submittedName>
        <fullName evidence="10">Energy-coupling factor transport system ATP-binding protein</fullName>
    </submittedName>
</protein>
<dbReference type="Proteomes" id="UP000255326">
    <property type="component" value="Unassembled WGS sequence"/>
</dbReference>
<keyword evidence="6 10" id="KW-0067">ATP-binding</keyword>
<dbReference type="OrthoDB" id="501320at2"/>
<dbReference type="RefSeq" id="WP_114746709.1">
    <property type="nucleotide sequence ID" value="NZ_QQAY01000014.1"/>
</dbReference>
<evidence type="ECO:0000313" key="10">
    <source>
        <dbReference type="EMBL" id="RDI39910.1"/>
    </source>
</evidence>
<keyword evidence="5" id="KW-0547">Nucleotide-binding</keyword>
<comment type="caution">
    <text evidence="10">The sequence shown here is derived from an EMBL/GenBank/DDBJ whole genome shotgun (WGS) entry which is preliminary data.</text>
</comment>
<proteinExistence type="inferred from homology"/>
<dbReference type="SMART" id="SM00382">
    <property type="entry name" value="AAA"/>
    <property type="match status" value="2"/>
</dbReference>
<keyword evidence="7" id="KW-1278">Translocase</keyword>
<dbReference type="GO" id="GO:0043190">
    <property type="term" value="C:ATP-binding cassette (ABC) transporter complex"/>
    <property type="evidence" value="ECO:0007669"/>
    <property type="project" value="TreeGrafter"/>
</dbReference>
<dbReference type="EMBL" id="QQAY01000014">
    <property type="protein sequence ID" value="RDI39910.1"/>
    <property type="molecule type" value="Genomic_DNA"/>
</dbReference>